<feature type="non-terminal residue" evidence="17">
    <location>
        <position position="1"/>
    </location>
</feature>
<dbReference type="Pfam" id="PF02932">
    <property type="entry name" value="Neur_chan_memb"/>
    <property type="match status" value="1"/>
</dbReference>
<dbReference type="InterPro" id="IPR006201">
    <property type="entry name" value="Neur_channel"/>
</dbReference>
<comment type="subcellular location">
    <subcellularLocation>
        <location evidence="13">Synaptic cell membrane</location>
        <topology evidence="13">Multi-pass membrane protein</topology>
    </subcellularLocation>
</comment>
<keyword evidence="8" id="KW-1015">Disulfide bond</keyword>
<feature type="transmembrane region" description="Helical" evidence="14">
    <location>
        <begin position="192"/>
        <end position="210"/>
    </location>
</feature>
<keyword evidence="6" id="KW-0406">Ion transport</keyword>
<evidence type="ECO:0000256" key="3">
    <source>
        <dbReference type="ARBA" id="ARBA00022692"/>
    </source>
</evidence>
<dbReference type="InterPro" id="IPR006202">
    <property type="entry name" value="Neur_chan_lig-bd"/>
</dbReference>
<feature type="transmembrane region" description="Helical" evidence="14">
    <location>
        <begin position="161"/>
        <end position="186"/>
    </location>
</feature>
<dbReference type="AlphaFoldDB" id="V8N704"/>
<feature type="domain" description="Neurotransmitter-gated ion-channel ligand-binding" evidence="15">
    <location>
        <begin position="17"/>
        <end position="160"/>
    </location>
</feature>
<evidence type="ECO:0000256" key="1">
    <source>
        <dbReference type="ARBA" id="ARBA00022448"/>
    </source>
</evidence>
<evidence type="ECO:0000256" key="9">
    <source>
        <dbReference type="ARBA" id="ARBA00023170"/>
    </source>
</evidence>
<dbReference type="FunFam" id="1.20.58.390:FF:000026">
    <property type="entry name" value="Cholinergic receptor nicotinic beta 1 subunit"/>
    <property type="match status" value="1"/>
</dbReference>
<evidence type="ECO:0000259" key="15">
    <source>
        <dbReference type="Pfam" id="PF02931"/>
    </source>
</evidence>
<keyword evidence="11" id="KW-1071">Ligand-gated ion channel</keyword>
<evidence type="ECO:0000259" key="16">
    <source>
        <dbReference type="Pfam" id="PF02932"/>
    </source>
</evidence>
<evidence type="ECO:0000256" key="10">
    <source>
        <dbReference type="ARBA" id="ARBA00023180"/>
    </source>
</evidence>
<keyword evidence="9 17" id="KW-0675">Receptor</keyword>
<dbReference type="InterPro" id="IPR006029">
    <property type="entry name" value="Neurotrans-gated_channel_TM"/>
</dbReference>
<feature type="transmembrane region" description="Helical" evidence="14">
    <location>
        <begin position="222"/>
        <end position="247"/>
    </location>
</feature>
<feature type="domain" description="Neurotransmitter-gated ion-channel transmembrane" evidence="16">
    <location>
        <begin position="167"/>
        <end position="265"/>
    </location>
</feature>
<evidence type="ECO:0000313" key="18">
    <source>
        <dbReference type="Proteomes" id="UP000018936"/>
    </source>
</evidence>
<reference evidence="17 18" key="1">
    <citation type="journal article" date="2013" name="Proc. Natl. Acad. Sci. U.S.A.">
        <title>The king cobra genome reveals dynamic gene evolution and adaptation in the snake venom system.</title>
        <authorList>
            <person name="Vonk F.J."/>
            <person name="Casewell N.R."/>
            <person name="Henkel C.V."/>
            <person name="Heimberg A.M."/>
            <person name="Jansen H.J."/>
            <person name="McCleary R.J."/>
            <person name="Kerkkamp H.M."/>
            <person name="Vos R.A."/>
            <person name="Guerreiro I."/>
            <person name="Calvete J.J."/>
            <person name="Wuster W."/>
            <person name="Woods A.E."/>
            <person name="Logan J.M."/>
            <person name="Harrison R.A."/>
            <person name="Castoe T.A."/>
            <person name="de Koning A.P."/>
            <person name="Pollock D.D."/>
            <person name="Yandell M."/>
            <person name="Calderon D."/>
            <person name="Renjifo C."/>
            <person name="Currier R.B."/>
            <person name="Salgado D."/>
            <person name="Pla D."/>
            <person name="Sanz L."/>
            <person name="Hyder A.S."/>
            <person name="Ribeiro J.M."/>
            <person name="Arntzen J.W."/>
            <person name="van den Thillart G.E."/>
            <person name="Boetzer M."/>
            <person name="Pirovano W."/>
            <person name="Dirks R.P."/>
            <person name="Spaink H.P."/>
            <person name="Duboule D."/>
            <person name="McGlinn E."/>
            <person name="Kini R.M."/>
            <person name="Richardson M.K."/>
        </authorList>
    </citation>
    <scope>NUCLEOTIDE SEQUENCE</scope>
    <source>
        <tissue evidence="17">Blood</tissue>
    </source>
</reference>
<dbReference type="Pfam" id="PF02931">
    <property type="entry name" value="Neur_chan_LBD"/>
    <property type="match status" value="1"/>
</dbReference>
<dbReference type="GO" id="GO:0022848">
    <property type="term" value="F:acetylcholine-gated monoatomic cation-selective channel activity"/>
    <property type="evidence" value="ECO:0007669"/>
    <property type="project" value="InterPro"/>
</dbReference>
<dbReference type="Gene3D" id="2.70.170.10">
    <property type="entry name" value="Neurotransmitter-gated ion-channel ligand-binding domain"/>
    <property type="match status" value="1"/>
</dbReference>
<keyword evidence="3 14" id="KW-0812">Transmembrane</keyword>
<dbReference type="GO" id="GO:0045211">
    <property type="term" value="C:postsynaptic membrane"/>
    <property type="evidence" value="ECO:0007669"/>
    <property type="project" value="InterPro"/>
</dbReference>
<proteinExistence type="predicted"/>
<keyword evidence="2" id="KW-1003">Cell membrane</keyword>
<dbReference type="FunFam" id="2.70.170.10:FF:000040">
    <property type="entry name" value="Cholinergic receptor nicotinic gamma subunit"/>
    <property type="match status" value="1"/>
</dbReference>
<dbReference type="InterPro" id="IPR002394">
    <property type="entry name" value="Nicotinic_acetylcholine_rcpt"/>
</dbReference>
<dbReference type="Proteomes" id="UP000018936">
    <property type="component" value="Unassembled WGS sequence"/>
</dbReference>
<evidence type="ECO:0000256" key="8">
    <source>
        <dbReference type="ARBA" id="ARBA00023157"/>
    </source>
</evidence>
<dbReference type="InterPro" id="IPR036734">
    <property type="entry name" value="Neur_chan_lig-bd_sf"/>
</dbReference>
<evidence type="ECO:0000256" key="12">
    <source>
        <dbReference type="ARBA" id="ARBA00023303"/>
    </source>
</evidence>
<protein>
    <submittedName>
        <fullName evidence="17">Acetylcholine receptor subunit beta</fullName>
    </submittedName>
</protein>
<dbReference type="OrthoDB" id="5975154at2759"/>
<evidence type="ECO:0000256" key="14">
    <source>
        <dbReference type="SAM" id="Phobius"/>
    </source>
</evidence>
<dbReference type="EMBL" id="AZIM01008452">
    <property type="protein sequence ID" value="ETE57438.1"/>
    <property type="molecule type" value="Genomic_DNA"/>
</dbReference>
<feature type="transmembrane region" description="Helical" evidence="14">
    <location>
        <begin position="331"/>
        <end position="349"/>
    </location>
</feature>
<evidence type="ECO:0000313" key="17">
    <source>
        <dbReference type="EMBL" id="ETE57438.1"/>
    </source>
</evidence>
<keyword evidence="10" id="KW-0325">Glycoprotein</keyword>
<keyword evidence="7 14" id="KW-0472">Membrane</keyword>
<evidence type="ECO:0000256" key="7">
    <source>
        <dbReference type="ARBA" id="ARBA00023136"/>
    </source>
</evidence>
<dbReference type="SUPFAM" id="SSF63712">
    <property type="entry name" value="Nicotinic receptor ligand binding domain-like"/>
    <property type="match status" value="1"/>
</dbReference>
<evidence type="ECO:0000256" key="11">
    <source>
        <dbReference type="ARBA" id="ARBA00023286"/>
    </source>
</evidence>
<organism evidence="17 18">
    <name type="scientific">Ophiophagus hannah</name>
    <name type="common">King cobra</name>
    <name type="synonym">Naja hannah</name>
    <dbReference type="NCBI Taxonomy" id="8665"/>
    <lineage>
        <taxon>Eukaryota</taxon>
        <taxon>Metazoa</taxon>
        <taxon>Chordata</taxon>
        <taxon>Craniata</taxon>
        <taxon>Vertebrata</taxon>
        <taxon>Euteleostomi</taxon>
        <taxon>Lepidosauria</taxon>
        <taxon>Squamata</taxon>
        <taxon>Bifurcata</taxon>
        <taxon>Unidentata</taxon>
        <taxon>Episquamata</taxon>
        <taxon>Toxicofera</taxon>
        <taxon>Serpentes</taxon>
        <taxon>Colubroidea</taxon>
        <taxon>Elapidae</taxon>
        <taxon>Elapinae</taxon>
        <taxon>Ophiophagus</taxon>
    </lineage>
</organism>
<keyword evidence="18" id="KW-1185">Reference proteome</keyword>
<keyword evidence="1" id="KW-0813">Transport</keyword>
<comment type="caution">
    <text evidence="17">The sequence shown here is derived from an EMBL/GenBank/DDBJ whole genome shotgun (WGS) entry which is preliminary data.</text>
</comment>
<keyword evidence="5" id="KW-0770">Synapse</keyword>
<dbReference type="SUPFAM" id="SSF90112">
    <property type="entry name" value="Neurotransmitter-gated ion-channel transmembrane pore"/>
    <property type="match status" value="1"/>
</dbReference>
<name>V8N704_OPHHA</name>
<sequence length="362" mass="41699">MPGGGPRGHLVKPLLSAEEWIDYRLTWDPAEFEGITSIRVSTDKVWLPDIVLMNNNDGVFNIALNVDVLVHYTGRVTYFPFDWQNCTMVFRSYTYDASELTLLHPINENGQEVKEILIYENTFIDNGQWEFQHKPSRKNTRPGDPLYEDITFYLIIRRKPLFYLINVIIPCILITILAIFVFYLPPDAGEKMTLSIFALLTLTVFLLLLAKKVPEVSLAVPIIIKYLMFTMILVTFSVILSVVVLNIHHRSPSSYKMPFWVRQVKSSCRIPQSWGRGGDKMASSLPRGSHGWRRRGGAFPRPPHPHPWSSLSQPLQLKEDWEFVAFVVDRLFFWTFIVFTTIGTLTIFLDASLHLPPEKPFP</sequence>
<dbReference type="InterPro" id="IPR036719">
    <property type="entry name" value="Neuro-gated_channel_TM_sf"/>
</dbReference>
<evidence type="ECO:0000256" key="2">
    <source>
        <dbReference type="ARBA" id="ARBA00022475"/>
    </source>
</evidence>
<dbReference type="InterPro" id="IPR038050">
    <property type="entry name" value="Neuro_actylchol_rec"/>
</dbReference>
<evidence type="ECO:0000256" key="5">
    <source>
        <dbReference type="ARBA" id="ARBA00023018"/>
    </source>
</evidence>
<dbReference type="CDD" id="cd19064">
    <property type="entry name" value="LGIC_TM_nAChR"/>
    <property type="match status" value="1"/>
</dbReference>
<evidence type="ECO:0000256" key="6">
    <source>
        <dbReference type="ARBA" id="ARBA00023065"/>
    </source>
</evidence>
<keyword evidence="4 14" id="KW-1133">Transmembrane helix</keyword>
<dbReference type="PRINTS" id="PR00254">
    <property type="entry name" value="NICOTINICR"/>
</dbReference>
<evidence type="ECO:0000256" key="13">
    <source>
        <dbReference type="ARBA" id="ARBA00034099"/>
    </source>
</evidence>
<keyword evidence="12" id="KW-0407">Ion channel</keyword>
<dbReference type="Gene3D" id="1.20.58.390">
    <property type="entry name" value="Neurotransmitter-gated ion-channel transmembrane domain"/>
    <property type="match status" value="2"/>
</dbReference>
<dbReference type="GO" id="GO:0005892">
    <property type="term" value="C:acetylcholine-gated channel complex"/>
    <property type="evidence" value="ECO:0007669"/>
    <property type="project" value="UniProtKB-ARBA"/>
</dbReference>
<gene>
    <name evidence="17" type="primary">chrnb1</name>
    <name evidence="17" type="ORF">L345_16844</name>
</gene>
<accession>V8N704</accession>
<evidence type="ECO:0000256" key="4">
    <source>
        <dbReference type="ARBA" id="ARBA00022989"/>
    </source>
</evidence>
<dbReference type="PANTHER" id="PTHR18945">
    <property type="entry name" value="NEUROTRANSMITTER GATED ION CHANNEL"/>
    <property type="match status" value="1"/>
</dbReference>
<dbReference type="GO" id="GO:0004888">
    <property type="term" value="F:transmembrane signaling receptor activity"/>
    <property type="evidence" value="ECO:0007669"/>
    <property type="project" value="InterPro"/>
</dbReference>
<dbReference type="PRINTS" id="PR00252">
    <property type="entry name" value="NRIONCHANNEL"/>
</dbReference>